<feature type="transmembrane region" description="Helical" evidence="4">
    <location>
        <begin position="133"/>
        <end position="158"/>
    </location>
</feature>
<keyword evidence="6" id="KW-1185">Reference proteome</keyword>
<evidence type="ECO:0000256" key="4">
    <source>
        <dbReference type="SAM" id="Phobius"/>
    </source>
</evidence>
<feature type="compositionally biased region" description="Basic and acidic residues" evidence="3">
    <location>
        <begin position="82"/>
        <end position="91"/>
    </location>
</feature>
<gene>
    <name evidence="5" type="ORF">F8568_019530</name>
</gene>
<feature type="compositionally biased region" description="Acidic residues" evidence="3">
    <location>
        <begin position="13"/>
        <end position="46"/>
    </location>
</feature>
<dbReference type="PANTHER" id="PTHR37042:SF4">
    <property type="entry name" value="OUTER MEMBRANE PROTEIN RV1973"/>
    <property type="match status" value="1"/>
</dbReference>
<reference evidence="5" key="1">
    <citation type="submission" date="2019-12" db="EMBL/GenBank/DDBJ databases">
        <title>Actinomadura physcomitrii sp. nov., a novel actinomycete isolated from moss [Physcomitrium sphaericum (Ludw) Fuernr].</title>
        <authorList>
            <person name="Zhuang X."/>
        </authorList>
    </citation>
    <scope>NUCLEOTIDE SEQUENCE [LARGE SCALE GENOMIC DNA]</scope>
    <source>
        <strain evidence="5">LD22</strain>
    </source>
</reference>
<evidence type="ECO:0008006" key="7">
    <source>
        <dbReference type="Google" id="ProtNLM"/>
    </source>
</evidence>
<evidence type="ECO:0000256" key="2">
    <source>
        <dbReference type="ARBA" id="ARBA00023136"/>
    </source>
</evidence>
<proteinExistence type="predicted"/>
<evidence type="ECO:0000256" key="3">
    <source>
        <dbReference type="SAM" id="MobiDB-lite"/>
    </source>
</evidence>
<keyword evidence="4" id="KW-1133">Transmembrane helix</keyword>
<evidence type="ECO:0000313" key="6">
    <source>
        <dbReference type="Proteomes" id="UP000462055"/>
    </source>
</evidence>
<accession>A0A6I4MDF9</accession>
<evidence type="ECO:0000256" key="1">
    <source>
        <dbReference type="ARBA" id="ARBA00004370"/>
    </source>
</evidence>
<name>A0A6I4MDF9_9ACTN</name>
<dbReference type="AlphaFoldDB" id="A0A6I4MDF9"/>
<dbReference type="PANTHER" id="PTHR37042">
    <property type="entry name" value="OUTER MEMBRANE PROTEIN RV1973"/>
    <property type="match status" value="1"/>
</dbReference>
<dbReference type="EMBL" id="WBMS02000014">
    <property type="protein sequence ID" value="MWA02525.1"/>
    <property type="molecule type" value="Genomic_DNA"/>
</dbReference>
<sequence length="324" mass="33893">MKTRAPAARTADEDAPDVDEDVIAEAAEDDRPDDAGDADGADEEYEQVYVVVRKKSAAAEPGEGDEETAGEAAEPAGEAEEAEKAPAEKPPPRRFTRKAAAASAPRVPEVAPKVWAASLASGPFGKKSRRRTLVTRVLTIVPAVALVAVSALLCVVWQQKGDLSADARRQRDLAASARKVADVFFNWDYQHMAQSFAAKYPLLTKAAADAIRPTADTLTSYFTTNKVSSRATVTGVYPGAVKHGAANVMVVINTRVTTGKTVQANNGATVALSMKLVSGKWLAGNITLLSQGVESATDENGKPIPGGKGSSGLPGATPSARPSR</sequence>
<comment type="subcellular location">
    <subcellularLocation>
        <location evidence="1">Membrane</location>
    </subcellularLocation>
</comment>
<dbReference type="Proteomes" id="UP000462055">
    <property type="component" value="Unassembled WGS sequence"/>
</dbReference>
<dbReference type="RefSeq" id="WP_151594993.1">
    <property type="nucleotide sequence ID" value="NZ_WBMS02000014.1"/>
</dbReference>
<dbReference type="GO" id="GO:0016020">
    <property type="term" value="C:membrane"/>
    <property type="evidence" value="ECO:0007669"/>
    <property type="project" value="UniProtKB-SubCell"/>
</dbReference>
<organism evidence="5 6">
    <name type="scientific">Actinomadura physcomitrii</name>
    <dbReference type="NCBI Taxonomy" id="2650748"/>
    <lineage>
        <taxon>Bacteria</taxon>
        <taxon>Bacillati</taxon>
        <taxon>Actinomycetota</taxon>
        <taxon>Actinomycetes</taxon>
        <taxon>Streptosporangiales</taxon>
        <taxon>Thermomonosporaceae</taxon>
        <taxon>Actinomadura</taxon>
    </lineage>
</organism>
<keyword evidence="2 4" id="KW-0472">Membrane</keyword>
<feature type="region of interest" description="Disordered" evidence="3">
    <location>
        <begin position="294"/>
        <end position="324"/>
    </location>
</feature>
<keyword evidence="4" id="KW-0812">Transmembrane</keyword>
<comment type="caution">
    <text evidence="5">The sequence shown here is derived from an EMBL/GenBank/DDBJ whole genome shotgun (WGS) entry which is preliminary data.</text>
</comment>
<evidence type="ECO:0000313" key="5">
    <source>
        <dbReference type="EMBL" id="MWA02525.1"/>
    </source>
</evidence>
<feature type="region of interest" description="Disordered" evidence="3">
    <location>
        <begin position="1"/>
        <end position="104"/>
    </location>
</feature>
<protein>
    <recommendedName>
        <fullName evidence="7">Mce-associated membrane protein</fullName>
    </recommendedName>
</protein>